<evidence type="ECO:0000313" key="2">
    <source>
        <dbReference type="EMBL" id="EGT36274.1"/>
    </source>
</evidence>
<gene>
    <name evidence="2" type="ORF">CAEBREN_03610</name>
</gene>
<dbReference type="AlphaFoldDB" id="G0NRU6"/>
<dbReference type="eggNOG" id="ENOG502THFM">
    <property type="taxonomic scope" value="Eukaryota"/>
</dbReference>
<reference evidence="3" key="1">
    <citation type="submission" date="2011-07" db="EMBL/GenBank/DDBJ databases">
        <authorList>
            <consortium name="Caenorhabditis brenneri Sequencing and Analysis Consortium"/>
            <person name="Wilson R.K."/>
        </authorList>
    </citation>
    <scope>NUCLEOTIDE SEQUENCE [LARGE SCALE GENOMIC DNA]</scope>
    <source>
        <strain evidence="3">PB2801</strain>
    </source>
</reference>
<name>G0NRU6_CAEBE</name>
<dbReference type="Proteomes" id="UP000008068">
    <property type="component" value="Unassembled WGS sequence"/>
</dbReference>
<accession>G0NRU6</accession>
<organism evidence="3">
    <name type="scientific">Caenorhabditis brenneri</name>
    <name type="common">Nematode worm</name>
    <dbReference type="NCBI Taxonomy" id="135651"/>
    <lineage>
        <taxon>Eukaryota</taxon>
        <taxon>Metazoa</taxon>
        <taxon>Ecdysozoa</taxon>
        <taxon>Nematoda</taxon>
        <taxon>Chromadorea</taxon>
        <taxon>Rhabditida</taxon>
        <taxon>Rhabditina</taxon>
        <taxon>Rhabditomorpha</taxon>
        <taxon>Rhabditoidea</taxon>
        <taxon>Rhabditidae</taxon>
        <taxon>Peloderinae</taxon>
        <taxon>Caenorhabditis</taxon>
    </lineage>
</organism>
<dbReference type="HOGENOM" id="CLU_136389_0_0_1"/>
<feature type="region of interest" description="Disordered" evidence="1">
    <location>
        <begin position="122"/>
        <end position="166"/>
    </location>
</feature>
<dbReference type="InParanoid" id="G0NRU6"/>
<sequence>MPLFGNKKNDKKEKSSEAPSYPKQSAVPPPQIAHYPTATYPQGSFVQQNEQFYFTSAGQQMQVAPHTTTVAFARTDLPGAYDNFCEGFLDGPDFSNRVPDRNIPPAPGSYYFFSHGNGPAASFAPPYPGPMPGSSSAPAPRASASGNLPPPPTYEQVLSQEVKEKL</sequence>
<feature type="compositionally biased region" description="Basic and acidic residues" evidence="1">
    <location>
        <begin position="7"/>
        <end position="16"/>
    </location>
</feature>
<protein>
    <submittedName>
        <fullName evidence="2">Uncharacterized protein</fullName>
    </submittedName>
</protein>
<feature type="compositionally biased region" description="Low complexity" evidence="1">
    <location>
        <begin position="132"/>
        <end position="146"/>
    </location>
</feature>
<feature type="region of interest" description="Disordered" evidence="1">
    <location>
        <begin position="1"/>
        <end position="38"/>
    </location>
</feature>
<keyword evidence="3" id="KW-1185">Reference proteome</keyword>
<dbReference type="OrthoDB" id="5847327at2759"/>
<dbReference type="EMBL" id="GL379933">
    <property type="protein sequence ID" value="EGT36274.1"/>
    <property type="molecule type" value="Genomic_DNA"/>
</dbReference>
<evidence type="ECO:0000256" key="1">
    <source>
        <dbReference type="SAM" id="MobiDB-lite"/>
    </source>
</evidence>
<evidence type="ECO:0000313" key="3">
    <source>
        <dbReference type="Proteomes" id="UP000008068"/>
    </source>
</evidence>
<dbReference type="FunCoup" id="G0NRU6">
    <property type="interactions" value="1665"/>
</dbReference>
<proteinExistence type="predicted"/>